<reference evidence="4 5" key="1">
    <citation type="submission" date="2018-07" db="EMBL/GenBank/DDBJ databases">
        <title>Section-level genome sequencing of Aspergillus section Nigri to investigate inter- and intra-species variation.</title>
        <authorList>
            <consortium name="DOE Joint Genome Institute"/>
            <person name="Vesth T.C."/>
            <person name="Nybo J.L."/>
            <person name="Theobald S."/>
            <person name="Frisvad J.C."/>
            <person name="Larsen T.O."/>
            <person name="Nielsen K.F."/>
            <person name="Hoof J.B."/>
            <person name="Brandl J."/>
            <person name="Salamov A."/>
            <person name="Riley R."/>
            <person name="Gladden J.M."/>
            <person name="Phatale P."/>
            <person name="Nielsen M.T."/>
            <person name="Lyhne E.K."/>
            <person name="Kogle M.E."/>
            <person name="Strasser K."/>
            <person name="McDonnell E."/>
            <person name="Barry K."/>
            <person name="Clum A."/>
            <person name="Chen C."/>
            <person name="Nolan M."/>
            <person name="Sandor L."/>
            <person name="Kuo A."/>
            <person name="Lipzen A."/>
            <person name="Hainaut M."/>
            <person name="Drula E."/>
            <person name="Tsang A."/>
            <person name="Magnuson J.K."/>
            <person name="Henrissat B."/>
            <person name="Wiebenga A."/>
            <person name="Simmons B.A."/>
            <person name="Makela M.R."/>
            <person name="De vries R.P."/>
            <person name="Grigoriev I.V."/>
            <person name="Mortensen U.H."/>
            <person name="Baker S.E."/>
            <person name="Andersen M.R."/>
        </authorList>
    </citation>
    <scope>NUCLEOTIDE SEQUENCE [LARGE SCALE GENOMIC DNA]</scope>
    <source>
        <strain evidence="4 5">ATCC 13496</strain>
    </source>
</reference>
<proteinExistence type="inferred from homology"/>
<keyword evidence="4" id="KW-0378">Hydrolase</keyword>
<dbReference type="InterPro" id="IPR011650">
    <property type="entry name" value="Peptidase_M20_dimer"/>
</dbReference>
<gene>
    <name evidence="4" type="ORF">M747DRAFT_276593</name>
</gene>
<evidence type="ECO:0000256" key="2">
    <source>
        <dbReference type="PIRNR" id="PIRNR037226"/>
    </source>
</evidence>
<dbReference type="PANTHER" id="PTHR30575">
    <property type="entry name" value="PEPTIDASE M20"/>
    <property type="match status" value="1"/>
</dbReference>
<organism evidence="4 5">
    <name type="scientific">Aspergillus niger ATCC 13496</name>
    <dbReference type="NCBI Taxonomy" id="1353008"/>
    <lineage>
        <taxon>Eukaryota</taxon>
        <taxon>Fungi</taxon>
        <taxon>Dikarya</taxon>
        <taxon>Ascomycota</taxon>
        <taxon>Pezizomycotina</taxon>
        <taxon>Eurotiomycetes</taxon>
        <taxon>Eurotiomycetidae</taxon>
        <taxon>Eurotiales</taxon>
        <taxon>Aspergillaceae</taxon>
        <taxon>Aspergillus</taxon>
        <taxon>Aspergillus subgen. Circumdati</taxon>
    </lineage>
</organism>
<dbReference type="SUPFAM" id="SSF55031">
    <property type="entry name" value="Bacterial exopeptidase dimerisation domain"/>
    <property type="match status" value="1"/>
</dbReference>
<evidence type="ECO:0000313" key="4">
    <source>
        <dbReference type="EMBL" id="RDH22516.1"/>
    </source>
</evidence>
<dbReference type="NCBIfam" id="TIGR01891">
    <property type="entry name" value="amidohydrolases"/>
    <property type="match status" value="1"/>
</dbReference>
<dbReference type="InterPro" id="IPR002933">
    <property type="entry name" value="Peptidase_M20"/>
</dbReference>
<dbReference type="GO" id="GO:0016805">
    <property type="term" value="F:dipeptidase activity"/>
    <property type="evidence" value="ECO:0007669"/>
    <property type="project" value="InterPro"/>
</dbReference>
<dbReference type="Pfam" id="PF01546">
    <property type="entry name" value="Peptidase_M20"/>
    <property type="match status" value="1"/>
</dbReference>
<dbReference type="Gene3D" id="3.40.630.10">
    <property type="entry name" value="Zn peptidases"/>
    <property type="match status" value="1"/>
</dbReference>
<evidence type="ECO:0000256" key="1">
    <source>
        <dbReference type="ARBA" id="ARBA00006247"/>
    </source>
</evidence>
<sequence length="420" mass="45061">MQLEATQQRFITSVEEALHKHASELENINKKIWSTPELAYTEHQAHDNICKLFETLQRTNPAYHVQRSAYGLETALEVTYTHGTGGRNIVFNAEYDALPNIGHACGHNLIATSSIAAFIATCEALKHQAPDSNYTVRLLGTPAEESGGGKVRLLENGAYKDVDACLMVHPIPMAPGHPELLSLATVLPGGFLANDKVTVTFTGKPAHAAAAPWEGVNALDAVVAAYVNISLLRQQILPTQRIHGVVASGGDRPNVIPMSASVDYYIRSPTKKGLKTLTEKVVKCFEAAAMATGCGVQFEWGVSYDDLKTNNPICESYVSVMRAMGHHTVMNNAGQSGKLTGASTDMGNVSYAVPGFHGLFTIPTDGVNHTPGFTNGAGSPEAHQRCLACAAGMAVVACQIVTDDDFARRVKEDFQVEAEE</sequence>
<dbReference type="PIRSF" id="PIRSF037226">
    <property type="entry name" value="Amidohydrolase_ACY1L2_prd"/>
    <property type="match status" value="1"/>
</dbReference>
<evidence type="ECO:0000313" key="5">
    <source>
        <dbReference type="Proteomes" id="UP000253845"/>
    </source>
</evidence>
<dbReference type="InterPro" id="IPR052030">
    <property type="entry name" value="Peptidase_M20/M20A_hydrolases"/>
</dbReference>
<feature type="domain" description="Peptidase M20 dimerisation" evidence="3">
    <location>
        <begin position="197"/>
        <end position="289"/>
    </location>
</feature>
<protein>
    <recommendedName>
        <fullName evidence="2">Peptidase M20 domain-containing protein 2</fullName>
    </recommendedName>
</protein>
<dbReference type="Pfam" id="PF07687">
    <property type="entry name" value="M20_dimer"/>
    <property type="match status" value="1"/>
</dbReference>
<dbReference type="CDD" id="cd05672">
    <property type="entry name" value="M20_ACY1L2-like"/>
    <property type="match status" value="1"/>
</dbReference>
<dbReference type="InterPro" id="IPR017439">
    <property type="entry name" value="Amidohydrolase"/>
</dbReference>
<name>A0A370C7D9_ASPNG</name>
<dbReference type="SUPFAM" id="SSF53187">
    <property type="entry name" value="Zn-dependent exopeptidases"/>
    <property type="match status" value="1"/>
</dbReference>
<dbReference type="InterPro" id="IPR017144">
    <property type="entry name" value="Xaa-Arg_dipeptidase"/>
</dbReference>
<comment type="similarity">
    <text evidence="1 2">Belongs to the peptidase M20A family.</text>
</comment>
<dbReference type="AlphaFoldDB" id="A0A370C7D9"/>
<dbReference type="Proteomes" id="UP000253845">
    <property type="component" value="Unassembled WGS sequence"/>
</dbReference>
<dbReference type="Gene3D" id="3.30.70.360">
    <property type="match status" value="1"/>
</dbReference>
<dbReference type="VEuPathDB" id="FungiDB:M747DRAFT_276593"/>
<dbReference type="InterPro" id="IPR036264">
    <property type="entry name" value="Bact_exopeptidase_dim_dom"/>
</dbReference>
<accession>A0A370C7D9</accession>
<dbReference type="PANTHER" id="PTHR30575:SF0">
    <property type="entry name" value="XAA-ARG DIPEPTIDASE"/>
    <property type="match status" value="1"/>
</dbReference>
<evidence type="ECO:0000259" key="3">
    <source>
        <dbReference type="Pfam" id="PF07687"/>
    </source>
</evidence>
<dbReference type="EMBL" id="KZ851907">
    <property type="protein sequence ID" value="RDH22516.1"/>
    <property type="molecule type" value="Genomic_DNA"/>
</dbReference>
<dbReference type="FunFam" id="3.30.70.360:FF:000004">
    <property type="entry name" value="Peptidase M20 domain-containing protein 2"/>
    <property type="match status" value="1"/>
</dbReference>